<accession>A0ABR2MXF3</accession>
<evidence type="ECO:0000313" key="3">
    <source>
        <dbReference type="Proteomes" id="UP001412067"/>
    </source>
</evidence>
<evidence type="ECO:0000256" key="1">
    <source>
        <dbReference type="SAM" id="MobiDB-lite"/>
    </source>
</evidence>
<dbReference type="Proteomes" id="UP001412067">
    <property type="component" value="Unassembled WGS sequence"/>
</dbReference>
<comment type="caution">
    <text evidence="2">The sequence shown here is derived from an EMBL/GenBank/DDBJ whole genome shotgun (WGS) entry which is preliminary data.</text>
</comment>
<sequence length="442" mass="48490">MERRQGFFSALRELSPARLRSHSPLKRAPSIDEVMLTRRRNSPEPPPVARLGGEALGPLMEGPNAGDGEEECRKDGWAERLWSQLARTPSVSGVPRRSDLRLLLGVMGAPLAPVHVCSGEPLPHLSIKDTPIEISSAHYILQQYTAASGGVKVMSSIHNSYAMGKMRMVASEFETSSKVMKNQNSSRNAESGGFVLWQMAPEMWYVELAVGVGKIRAGCNGKTVWRHTPWLGAHAAKGPVRPLRRTLQGLDPVTTASMFSNSHCIGEKKINGEDCFILKLSADPQTLKARSEGPAEIIRHVMFGYFSQKSALLVHLEDSHLTRIQSNSGGDAVYWETTINSSLDDYRSVEGVMVAHSGRSVVTLFRFGDVPLSHTKTRMEEAWTIEEVAFNVPGLSLDCFIPPADLKSSSIGESCDLLPQNVRGKTVVPSFNRAKVAALERH</sequence>
<evidence type="ECO:0000313" key="2">
    <source>
        <dbReference type="EMBL" id="KAK8968150.1"/>
    </source>
</evidence>
<dbReference type="EMBL" id="JBBWWR010000004">
    <property type="protein sequence ID" value="KAK8968150.1"/>
    <property type="molecule type" value="Genomic_DNA"/>
</dbReference>
<dbReference type="Pfam" id="PF04788">
    <property type="entry name" value="DUF620"/>
    <property type="match status" value="1"/>
</dbReference>
<dbReference type="PANTHER" id="PTHR31300:SF2">
    <property type="entry name" value="LIPASE-LIKE PROTEIN"/>
    <property type="match status" value="1"/>
</dbReference>
<proteinExistence type="predicted"/>
<protein>
    <submittedName>
        <fullName evidence="2">Uncharacterized protein</fullName>
    </submittedName>
</protein>
<reference evidence="2 3" key="1">
    <citation type="journal article" date="2022" name="Nat. Plants">
        <title>Genomes of leafy and leafless Platanthera orchids illuminate the evolution of mycoheterotrophy.</title>
        <authorList>
            <person name="Li M.H."/>
            <person name="Liu K.W."/>
            <person name="Li Z."/>
            <person name="Lu H.C."/>
            <person name="Ye Q.L."/>
            <person name="Zhang D."/>
            <person name="Wang J.Y."/>
            <person name="Li Y.F."/>
            <person name="Zhong Z.M."/>
            <person name="Liu X."/>
            <person name="Yu X."/>
            <person name="Liu D.K."/>
            <person name="Tu X.D."/>
            <person name="Liu B."/>
            <person name="Hao Y."/>
            <person name="Liao X.Y."/>
            <person name="Jiang Y.T."/>
            <person name="Sun W.H."/>
            <person name="Chen J."/>
            <person name="Chen Y.Q."/>
            <person name="Ai Y."/>
            <person name="Zhai J.W."/>
            <person name="Wu S.S."/>
            <person name="Zhou Z."/>
            <person name="Hsiao Y.Y."/>
            <person name="Wu W.L."/>
            <person name="Chen Y.Y."/>
            <person name="Lin Y.F."/>
            <person name="Hsu J.L."/>
            <person name="Li C.Y."/>
            <person name="Wang Z.W."/>
            <person name="Zhao X."/>
            <person name="Zhong W.Y."/>
            <person name="Ma X.K."/>
            <person name="Ma L."/>
            <person name="Huang J."/>
            <person name="Chen G.Z."/>
            <person name="Huang M.Z."/>
            <person name="Huang L."/>
            <person name="Peng D.H."/>
            <person name="Luo Y.B."/>
            <person name="Zou S.Q."/>
            <person name="Chen S.P."/>
            <person name="Lan S."/>
            <person name="Tsai W.C."/>
            <person name="Van de Peer Y."/>
            <person name="Liu Z.J."/>
        </authorList>
    </citation>
    <scope>NUCLEOTIDE SEQUENCE [LARGE SCALE GENOMIC DNA]</scope>
    <source>
        <strain evidence="2">Lor288</strain>
    </source>
</reference>
<dbReference type="PANTHER" id="PTHR31300">
    <property type="entry name" value="LIPASE"/>
    <property type="match status" value="1"/>
</dbReference>
<name>A0ABR2MXF3_9ASPA</name>
<dbReference type="InterPro" id="IPR006873">
    <property type="entry name" value="DUF620"/>
</dbReference>
<organism evidence="2 3">
    <name type="scientific">Platanthera guangdongensis</name>
    <dbReference type="NCBI Taxonomy" id="2320717"/>
    <lineage>
        <taxon>Eukaryota</taxon>
        <taxon>Viridiplantae</taxon>
        <taxon>Streptophyta</taxon>
        <taxon>Embryophyta</taxon>
        <taxon>Tracheophyta</taxon>
        <taxon>Spermatophyta</taxon>
        <taxon>Magnoliopsida</taxon>
        <taxon>Liliopsida</taxon>
        <taxon>Asparagales</taxon>
        <taxon>Orchidaceae</taxon>
        <taxon>Orchidoideae</taxon>
        <taxon>Orchideae</taxon>
        <taxon>Orchidinae</taxon>
        <taxon>Platanthera</taxon>
    </lineage>
</organism>
<gene>
    <name evidence="2" type="ORF">KSP40_PGU001603</name>
</gene>
<keyword evidence="3" id="KW-1185">Reference proteome</keyword>
<feature type="region of interest" description="Disordered" evidence="1">
    <location>
        <begin position="38"/>
        <end position="57"/>
    </location>
</feature>